<organism evidence="7 8">
    <name type="scientific">Centaurea solstitialis</name>
    <name type="common">yellow star-thistle</name>
    <dbReference type="NCBI Taxonomy" id="347529"/>
    <lineage>
        <taxon>Eukaryota</taxon>
        <taxon>Viridiplantae</taxon>
        <taxon>Streptophyta</taxon>
        <taxon>Embryophyta</taxon>
        <taxon>Tracheophyta</taxon>
        <taxon>Spermatophyta</taxon>
        <taxon>Magnoliopsida</taxon>
        <taxon>eudicotyledons</taxon>
        <taxon>Gunneridae</taxon>
        <taxon>Pentapetalae</taxon>
        <taxon>asterids</taxon>
        <taxon>campanulids</taxon>
        <taxon>Asterales</taxon>
        <taxon>Asteraceae</taxon>
        <taxon>Carduoideae</taxon>
        <taxon>Cardueae</taxon>
        <taxon>Centaureinae</taxon>
        <taxon>Centaurea</taxon>
    </lineage>
</organism>
<dbReference type="InterPro" id="IPR000719">
    <property type="entry name" value="Prot_kinase_dom"/>
</dbReference>
<keyword evidence="5" id="KW-0472">Membrane</keyword>
<evidence type="ECO:0000259" key="6">
    <source>
        <dbReference type="PROSITE" id="PS50011"/>
    </source>
</evidence>
<dbReference type="GO" id="GO:0004672">
    <property type="term" value="F:protein kinase activity"/>
    <property type="evidence" value="ECO:0007669"/>
    <property type="project" value="InterPro"/>
</dbReference>
<dbReference type="SUPFAM" id="SSF56112">
    <property type="entry name" value="Protein kinase-like (PK-like)"/>
    <property type="match status" value="1"/>
</dbReference>
<accession>A0AA38TQE8</accession>
<dbReference type="Gene3D" id="1.10.510.10">
    <property type="entry name" value="Transferase(Phosphotransferase) domain 1"/>
    <property type="match status" value="1"/>
</dbReference>
<gene>
    <name evidence="7" type="ORF">OSB04_013035</name>
</gene>
<evidence type="ECO:0000256" key="5">
    <source>
        <dbReference type="ARBA" id="ARBA00023136"/>
    </source>
</evidence>
<dbReference type="GO" id="GO:0016020">
    <property type="term" value="C:membrane"/>
    <property type="evidence" value="ECO:0007669"/>
    <property type="project" value="UniProtKB-SubCell"/>
</dbReference>
<sequence>MAPEWVFNLPITSKVDVFSYGVVVLEMITGLSPLSKNQANGEVELIEWVRSRVREFDQNRSECWVEKIVDPSIIGNYDRTAIENLVRIALQCVEEDREARPSMTQVVGMLLHV</sequence>
<feature type="domain" description="Protein kinase" evidence="6">
    <location>
        <begin position="1"/>
        <end position="113"/>
    </location>
</feature>
<protein>
    <recommendedName>
        <fullName evidence="6">Protein kinase domain-containing protein</fullName>
    </recommendedName>
</protein>
<dbReference type="PANTHER" id="PTHR47974:SF3">
    <property type="entry name" value="RECEPTOR-LIKE SERINE_THREONINE-PROTEIN KINASE"/>
    <property type="match status" value="1"/>
</dbReference>
<evidence type="ECO:0000313" key="7">
    <source>
        <dbReference type="EMBL" id="KAJ9558421.1"/>
    </source>
</evidence>
<evidence type="ECO:0000256" key="3">
    <source>
        <dbReference type="ARBA" id="ARBA00022729"/>
    </source>
</evidence>
<name>A0AA38TQE8_9ASTR</name>
<evidence type="ECO:0000256" key="1">
    <source>
        <dbReference type="ARBA" id="ARBA00004167"/>
    </source>
</evidence>
<dbReference type="Proteomes" id="UP001172457">
    <property type="component" value="Chromosome 3"/>
</dbReference>
<proteinExistence type="predicted"/>
<reference evidence="7" key="1">
    <citation type="submission" date="2023-03" db="EMBL/GenBank/DDBJ databases">
        <title>Chromosome-scale reference genome and RAD-based genetic map of yellow starthistle (Centaurea solstitialis) reveal putative structural variation and QTLs associated with invader traits.</title>
        <authorList>
            <person name="Reatini B."/>
            <person name="Cang F.A."/>
            <person name="Jiang Q."/>
            <person name="Mckibben M.T.W."/>
            <person name="Barker M.S."/>
            <person name="Rieseberg L.H."/>
            <person name="Dlugosch K.M."/>
        </authorList>
    </citation>
    <scope>NUCLEOTIDE SEQUENCE</scope>
    <source>
        <strain evidence="7">CAN-66</strain>
        <tissue evidence="7">Leaf</tissue>
    </source>
</reference>
<keyword evidence="3" id="KW-0732">Signal</keyword>
<dbReference type="Pfam" id="PF00069">
    <property type="entry name" value="Pkinase"/>
    <property type="match status" value="1"/>
</dbReference>
<evidence type="ECO:0000313" key="8">
    <source>
        <dbReference type="Proteomes" id="UP001172457"/>
    </source>
</evidence>
<dbReference type="GO" id="GO:0005524">
    <property type="term" value="F:ATP binding"/>
    <property type="evidence" value="ECO:0007669"/>
    <property type="project" value="InterPro"/>
</dbReference>
<comment type="caution">
    <text evidence="7">The sequence shown here is derived from an EMBL/GenBank/DDBJ whole genome shotgun (WGS) entry which is preliminary data.</text>
</comment>
<keyword evidence="4" id="KW-1133">Transmembrane helix</keyword>
<dbReference type="AlphaFoldDB" id="A0AA38TQE8"/>
<keyword evidence="8" id="KW-1185">Reference proteome</keyword>
<dbReference type="PROSITE" id="PS50011">
    <property type="entry name" value="PROTEIN_KINASE_DOM"/>
    <property type="match status" value="1"/>
</dbReference>
<dbReference type="EMBL" id="JARYMX010000003">
    <property type="protein sequence ID" value="KAJ9558421.1"/>
    <property type="molecule type" value="Genomic_DNA"/>
</dbReference>
<evidence type="ECO:0000256" key="4">
    <source>
        <dbReference type="ARBA" id="ARBA00022989"/>
    </source>
</evidence>
<dbReference type="InterPro" id="IPR011009">
    <property type="entry name" value="Kinase-like_dom_sf"/>
</dbReference>
<evidence type="ECO:0000256" key="2">
    <source>
        <dbReference type="ARBA" id="ARBA00022692"/>
    </source>
</evidence>
<comment type="subcellular location">
    <subcellularLocation>
        <location evidence="1">Membrane</location>
        <topology evidence="1">Single-pass membrane protein</topology>
    </subcellularLocation>
</comment>
<dbReference type="PANTHER" id="PTHR47974">
    <property type="entry name" value="OS07G0415500 PROTEIN"/>
    <property type="match status" value="1"/>
</dbReference>
<keyword evidence="2" id="KW-0812">Transmembrane</keyword>